<dbReference type="Proteomes" id="UP000183832">
    <property type="component" value="Unassembled WGS sequence"/>
</dbReference>
<protein>
    <submittedName>
        <fullName evidence="1">CLUMA_CG016572, isoform A</fullName>
    </submittedName>
</protein>
<reference evidence="1 2" key="1">
    <citation type="submission" date="2015-04" db="EMBL/GenBank/DDBJ databases">
        <authorList>
            <person name="Syromyatnikov M.Y."/>
            <person name="Popov V.N."/>
        </authorList>
    </citation>
    <scope>NUCLEOTIDE SEQUENCE [LARGE SCALE GENOMIC DNA]</scope>
</reference>
<accession>A0A1J1IX80</accession>
<dbReference type="EMBL" id="CVRI01000059">
    <property type="protein sequence ID" value="CRL03169.1"/>
    <property type="molecule type" value="Genomic_DNA"/>
</dbReference>
<organism evidence="1 2">
    <name type="scientific">Clunio marinus</name>
    <dbReference type="NCBI Taxonomy" id="568069"/>
    <lineage>
        <taxon>Eukaryota</taxon>
        <taxon>Metazoa</taxon>
        <taxon>Ecdysozoa</taxon>
        <taxon>Arthropoda</taxon>
        <taxon>Hexapoda</taxon>
        <taxon>Insecta</taxon>
        <taxon>Pterygota</taxon>
        <taxon>Neoptera</taxon>
        <taxon>Endopterygota</taxon>
        <taxon>Diptera</taxon>
        <taxon>Nematocera</taxon>
        <taxon>Chironomoidea</taxon>
        <taxon>Chironomidae</taxon>
        <taxon>Clunio</taxon>
    </lineage>
</organism>
<evidence type="ECO:0000313" key="2">
    <source>
        <dbReference type="Proteomes" id="UP000183832"/>
    </source>
</evidence>
<sequence length="301" mass="35857">MAHLHITPSDLHRAKIEYKPGHPHSKIYDYTYGYNMNYYQPMIDYLDKRDSASKKERENLQLPHLPWTNERYIKEFDPKNPIKLYNRENGDRLAKKSQDAALRNINNFDVKNSYFLSIPTADATKLIKNLPKQSALDHIYKKDVGKIIEDIKNLEMDAYYRYKEGERLLIEEERENFPISLKRAIRGKSANQIQRILLADSKKNIENDREEEALLFRQCYETVRAKRHARSLSETRPKTFEEVDFVQSANKNVSNTLHDVKKELTSFTNKTEEFLNDTRYRLHLINSNLRKQENLLERYKR</sequence>
<dbReference type="OrthoDB" id="312459at2759"/>
<name>A0A1J1IX80_9DIPT</name>
<proteinExistence type="predicted"/>
<dbReference type="AlphaFoldDB" id="A0A1J1IX80"/>
<keyword evidence="2" id="KW-1185">Reference proteome</keyword>
<gene>
    <name evidence="1" type="primary">similar to Paramyosin</name>
    <name evidence="1" type="ORF">CLUMA_CG016572</name>
</gene>
<evidence type="ECO:0000313" key="1">
    <source>
        <dbReference type="EMBL" id="CRL03169.1"/>
    </source>
</evidence>